<dbReference type="OrthoDB" id="9803562at2"/>
<dbReference type="Gene3D" id="3.40.30.10">
    <property type="entry name" value="Glutaredoxin"/>
    <property type="match status" value="1"/>
</dbReference>
<feature type="domain" description="GST C-terminal" evidence="2">
    <location>
        <begin position="164"/>
        <end position="288"/>
    </location>
</feature>
<dbReference type="CDD" id="cd00299">
    <property type="entry name" value="GST_C_family"/>
    <property type="match status" value="1"/>
</dbReference>
<dbReference type="Pfam" id="PF00043">
    <property type="entry name" value="GST_C"/>
    <property type="match status" value="1"/>
</dbReference>
<evidence type="ECO:0000313" key="3">
    <source>
        <dbReference type="EMBL" id="TMP41151.1"/>
    </source>
</evidence>
<dbReference type="PANTHER" id="PTHR44051:SF8">
    <property type="entry name" value="GLUTATHIONE S-TRANSFERASE GSTA"/>
    <property type="match status" value="1"/>
</dbReference>
<dbReference type="InterPro" id="IPR036249">
    <property type="entry name" value="Thioredoxin-like_sf"/>
</dbReference>
<evidence type="ECO:0000259" key="1">
    <source>
        <dbReference type="PROSITE" id="PS50404"/>
    </source>
</evidence>
<dbReference type="PANTHER" id="PTHR44051">
    <property type="entry name" value="GLUTATHIONE S-TRANSFERASE-RELATED"/>
    <property type="match status" value="1"/>
</dbReference>
<evidence type="ECO:0000313" key="4">
    <source>
        <dbReference type="EMBL" id="TMP51577.1"/>
    </source>
</evidence>
<dbReference type="Pfam" id="PF13417">
    <property type="entry name" value="GST_N_3"/>
    <property type="match status" value="1"/>
</dbReference>
<dbReference type="Proteomes" id="UP000305730">
    <property type="component" value="Unassembled WGS sequence"/>
</dbReference>
<comment type="caution">
    <text evidence="4">The sequence shown here is derived from an EMBL/GenBank/DDBJ whole genome shotgun (WGS) entry which is preliminary data.</text>
</comment>
<name>A0A5S3XEN5_9GAMM</name>
<dbReference type="EMBL" id="PNCK01000061">
    <property type="protein sequence ID" value="TMP41151.1"/>
    <property type="molecule type" value="Genomic_DNA"/>
</dbReference>
<organism evidence="4 6">
    <name type="scientific">Pseudoalteromonas citrea</name>
    <dbReference type="NCBI Taxonomy" id="43655"/>
    <lineage>
        <taxon>Bacteria</taxon>
        <taxon>Pseudomonadati</taxon>
        <taxon>Pseudomonadota</taxon>
        <taxon>Gammaproteobacteria</taxon>
        <taxon>Alteromonadales</taxon>
        <taxon>Pseudoalteromonadaceae</taxon>
        <taxon>Pseudoalteromonas</taxon>
    </lineage>
</organism>
<evidence type="ECO:0000313" key="5">
    <source>
        <dbReference type="Proteomes" id="UP000305730"/>
    </source>
</evidence>
<reference evidence="4" key="3">
    <citation type="submission" date="2019-09" db="EMBL/GenBank/DDBJ databases">
        <title>Co-occurence of chitin degradation, pigmentation and bioactivity in marine Pseudoalteromonas.</title>
        <authorList>
            <person name="Sonnenschein E.C."/>
            <person name="Bech P.K."/>
        </authorList>
    </citation>
    <scope>NUCLEOTIDE SEQUENCE</scope>
    <source>
        <strain evidence="4">S2231</strain>
        <strain evidence="3">S2233</strain>
    </source>
</reference>
<dbReference type="InterPro" id="IPR040079">
    <property type="entry name" value="Glutathione_S-Trfase"/>
</dbReference>
<protein>
    <recommendedName>
        <fullName evidence="7">Glutathione S-transferase</fullName>
    </recommendedName>
</protein>
<dbReference type="SFLD" id="SFLDS00019">
    <property type="entry name" value="Glutathione_Transferase_(cytos"/>
    <property type="match status" value="1"/>
</dbReference>
<dbReference type="InterPro" id="IPR010987">
    <property type="entry name" value="Glutathione-S-Trfase_C-like"/>
</dbReference>
<dbReference type="SUPFAM" id="SSF52833">
    <property type="entry name" value="Thioredoxin-like"/>
    <property type="match status" value="1"/>
</dbReference>
<dbReference type="AlphaFoldDB" id="A0A5S3XEN5"/>
<reference evidence="5 6" key="2">
    <citation type="submission" date="2019-06" db="EMBL/GenBank/DDBJ databases">
        <title>Co-occurence of chitin degradation, pigmentation and bioactivity in marine Pseudoalteromonas.</title>
        <authorList>
            <person name="Sonnenschein E.C."/>
            <person name="Bech P.K."/>
        </authorList>
    </citation>
    <scope>NUCLEOTIDE SEQUENCE [LARGE SCALE GENOMIC DNA]</scope>
    <source>
        <strain evidence="6">S2231</strain>
        <strain evidence="5">S2233</strain>
    </source>
</reference>
<feature type="domain" description="GST N-terminal" evidence="1">
    <location>
        <begin position="78"/>
        <end position="160"/>
    </location>
</feature>
<dbReference type="InterPro" id="IPR004045">
    <property type="entry name" value="Glutathione_S-Trfase_N"/>
</dbReference>
<dbReference type="PROSITE" id="PS50405">
    <property type="entry name" value="GST_CTER"/>
    <property type="match status" value="1"/>
</dbReference>
<gene>
    <name evidence="4" type="ORF">CWB96_22220</name>
    <name evidence="3" type="ORF">CWB97_15315</name>
</gene>
<sequence length="288" mass="32595">MPLGSYSLAALHRQYLPHQTPLLQITELRLLKYVVEIGVYDLYPKALFSLKLKYVLEHIVMLFMMRSIIKHTKGHTMNTITLIGPDFSTFVKSIELVCNYKGISYQLSLEHEGKPLAIKDDSLLQLHPYKKVPILIDGDFILPESNAIARYLEHCGGATVFDVDPQKHAHIDAWASMLSIYAFRALITDYIIEIKNPSGPNAELNFEKLKSAQPAVLNTLQTINTQLAERNFLITEQFSLADAIILPMLGYHMQLPGDLNLLAEFPNLVKYYQRISALPFCKGVLHTA</sequence>
<evidence type="ECO:0008006" key="7">
    <source>
        <dbReference type="Google" id="ProtNLM"/>
    </source>
</evidence>
<reference evidence="5 6" key="1">
    <citation type="submission" date="2017-12" db="EMBL/GenBank/DDBJ databases">
        <authorList>
            <person name="Paulsen S."/>
            <person name="Gram L.K."/>
        </authorList>
    </citation>
    <scope>NUCLEOTIDE SEQUENCE [LARGE SCALE GENOMIC DNA]</scope>
    <source>
        <strain evidence="4 6">S2231</strain>
        <strain evidence="3 5">S2233</strain>
    </source>
</reference>
<keyword evidence="5" id="KW-1185">Reference proteome</keyword>
<dbReference type="Proteomes" id="UP000307706">
    <property type="component" value="Unassembled WGS sequence"/>
</dbReference>
<dbReference type="SFLD" id="SFLDG00358">
    <property type="entry name" value="Main_(cytGST)"/>
    <property type="match status" value="1"/>
</dbReference>
<dbReference type="SUPFAM" id="SSF47616">
    <property type="entry name" value="GST C-terminal domain-like"/>
    <property type="match status" value="1"/>
</dbReference>
<accession>A0A5S3XEN5</accession>
<dbReference type="InterPro" id="IPR036282">
    <property type="entry name" value="Glutathione-S-Trfase_C_sf"/>
</dbReference>
<dbReference type="Gene3D" id="1.20.1050.10">
    <property type="match status" value="1"/>
</dbReference>
<evidence type="ECO:0000313" key="6">
    <source>
        <dbReference type="Proteomes" id="UP000307706"/>
    </source>
</evidence>
<proteinExistence type="predicted"/>
<dbReference type="EMBL" id="PNCL01000201">
    <property type="protein sequence ID" value="TMP51577.1"/>
    <property type="molecule type" value="Genomic_DNA"/>
</dbReference>
<dbReference type="PROSITE" id="PS50404">
    <property type="entry name" value="GST_NTER"/>
    <property type="match status" value="1"/>
</dbReference>
<dbReference type="InterPro" id="IPR004046">
    <property type="entry name" value="GST_C"/>
</dbReference>
<evidence type="ECO:0000259" key="2">
    <source>
        <dbReference type="PROSITE" id="PS50405"/>
    </source>
</evidence>